<organism evidence="2 3">
    <name type="scientific">Periweissella fabaria</name>
    <dbReference type="NCBI Taxonomy" id="546157"/>
    <lineage>
        <taxon>Bacteria</taxon>
        <taxon>Bacillati</taxon>
        <taxon>Bacillota</taxon>
        <taxon>Bacilli</taxon>
        <taxon>Lactobacillales</taxon>
        <taxon>Lactobacillaceae</taxon>
        <taxon>Periweissella</taxon>
    </lineage>
</organism>
<feature type="transmembrane region" description="Helical" evidence="1">
    <location>
        <begin position="6"/>
        <end position="26"/>
    </location>
</feature>
<dbReference type="RefSeq" id="WP_230096076.1">
    <property type="nucleotide sequence ID" value="NZ_CAKKNS010000001.1"/>
</dbReference>
<keyword evidence="1" id="KW-1133">Transmembrane helix</keyword>
<keyword evidence="1" id="KW-0812">Transmembrane</keyword>
<reference evidence="2 3" key="1">
    <citation type="submission" date="2021-11" db="EMBL/GenBank/DDBJ databases">
        <authorList>
            <person name="Depoorter E."/>
        </authorList>
    </citation>
    <scope>NUCLEOTIDE SEQUENCE [LARGE SCALE GENOMIC DNA]</scope>
    <source>
        <strain evidence="2 3">LMG 24289</strain>
    </source>
</reference>
<dbReference type="EMBL" id="CAKKNS010000001">
    <property type="protein sequence ID" value="CAH0416011.1"/>
    <property type="molecule type" value="Genomic_DNA"/>
</dbReference>
<sequence length="176" mass="19666">MKTHKTRVIIGSLALSILVIGGLVLITKQLRNDEALQNQASIIIKKGTLTPAKLKHDDQLMAMAVFVYGKQRVNHPEYQALSFDNRLQVIKSQPSDELALYHIATDKPGQPYFAVTGMNHDTIKYYASTGADVATVKVNHLVGYLNTNYTDRKLKQFANQVNVEDDIATRHSRSSK</sequence>
<dbReference type="Proteomes" id="UP000789707">
    <property type="component" value="Unassembled WGS sequence"/>
</dbReference>
<keyword evidence="3" id="KW-1185">Reference proteome</keyword>
<proteinExistence type="predicted"/>
<comment type="caution">
    <text evidence="2">The sequence shown here is derived from an EMBL/GenBank/DDBJ whole genome shotgun (WGS) entry which is preliminary data.</text>
</comment>
<evidence type="ECO:0000313" key="2">
    <source>
        <dbReference type="EMBL" id="CAH0416011.1"/>
    </source>
</evidence>
<evidence type="ECO:0000256" key="1">
    <source>
        <dbReference type="SAM" id="Phobius"/>
    </source>
</evidence>
<accession>A0ABM8Z3W8</accession>
<evidence type="ECO:0000313" key="3">
    <source>
        <dbReference type="Proteomes" id="UP000789707"/>
    </source>
</evidence>
<name>A0ABM8Z3W8_9LACO</name>
<protein>
    <submittedName>
        <fullName evidence="2">Uncharacterized protein</fullName>
    </submittedName>
</protein>
<gene>
    <name evidence="2" type="ORF">WFA24289_00310</name>
</gene>
<keyword evidence="1" id="KW-0472">Membrane</keyword>